<dbReference type="OMA" id="YWWGYES"/>
<dbReference type="RefSeq" id="XP_018270168.1">
    <property type="nucleotide sequence ID" value="XM_018413482.1"/>
</dbReference>
<feature type="repeat" description="Solcar" evidence="10">
    <location>
        <begin position="42"/>
        <end position="166"/>
    </location>
</feature>
<feature type="repeat" description="Solcar" evidence="10">
    <location>
        <begin position="294"/>
        <end position="382"/>
    </location>
</feature>
<reference evidence="13 14" key="1">
    <citation type="journal article" date="2015" name="Front. Microbiol.">
        <title>Genome sequence of the plant growth promoting endophytic yeast Rhodotorula graminis WP1.</title>
        <authorList>
            <person name="Firrincieli A."/>
            <person name="Otillar R."/>
            <person name="Salamov A."/>
            <person name="Schmutz J."/>
            <person name="Khan Z."/>
            <person name="Redman R.S."/>
            <person name="Fleck N.D."/>
            <person name="Lindquist E."/>
            <person name="Grigoriev I.V."/>
            <person name="Doty S.L."/>
        </authorList>
    </citation>
    <scope>NUCLEOTIDE SEQUENCE [LARGE SCALE GENOMIC DNA]</scope>
    <source>
        <strain evidence="13 14">WP1</strain>
    </source>
</reference>
<keyword evidence="14" id="KW-1185">Reference proteome</keyword>
<dbReference type="AlphaFoldDB" id="A0A0P9EPC2"/>
<feature type="repeat" description="Solcar" evidence="10">
    <location>
        <begin position="181"/>
        <end position="262"/>
    </location>
</feature>
<evidence type="ECO:0000256" key="12">
    <source>
        <dbReference type="SAM" id="MobiDB-lite"/>
    </source>
</evidence>
<dbReference type="GO" id="GO:1990542">
    <property type="term" value="P:mitochondrial transmembrane transport"/>
    <property type="evidence" value="ECO:0007669"/>
    <property type="project" value="InterPro"/>
</dbReference>
<dbReference type="InterPro" id="IPR023395">
    <property type="entry name" value="MCP_dom_sf"/>
</dbReference>
<evidence type="ECO:0008006" key="15">
    <source>
        <dbReference type="Google" id="ProtNLM"/>
    </source>
</evidence>
<gene>
    <name evidence="13" type="ORF">RHOBADRAFT_38003</name>
</gene>
<evidence type="ECO:0000256" key="3">
    <source>
        <dbReference type="ARBA" id="ARBA00022448"/>
    </source>
</evidence>
<sequence>MGLLLENALSEELPHHPPPRPSPSTSHSGPRSSPPSSPTTTANDTDKMLAASIGAVLTSLTMTPFDVVKTRLQTQAPPRPSPLSSLARATNPASSTSPWPPPVPSTSSAPPPRPAQRHLTGFLDALTHILRAEGPAALWRGTAPALAMSVPGQVGYMVGYDALRRTALRHLAASDHAHSAAQVAVPLVAGSASRAAVAVALSPFELVRTRLQAQTRSTRVPLAALVAELRWSTAWRGLSSTLWRDVPFSGVYWAGYEAIKRALTGGRGMGEQHGAIPAGSGRRTAAASNDGARGEFATAFVSGAGSGMIAATLTNPFDVVKTRRQAPSASTKGDEARTLALLRHIVRNEGWAALWSGLTPRLAKVGPACGLMIGCYEGISGWRGAQRAATERGELE</sequence>
<dbReference type="InterPro" id="IPR045315">
    <property type="entry name" value="Mtm1-like"/>
</dbReference>
<evidence type="ECO:0000256" key="8">
    <source>
        <dbReference type="ARBA" id="ARBA00023128"/>
    </source>
</evidence>
<dbReference type="InterPro" id="IPR018108">
    <property type="entry name" value="MCP_transmembrane"/>
</dbReference>
<dbReference type="GO" id="GO:0005743">
    <property type="term" value="C:mitochondrial inner membrane"/>
    <property type="evidence" value="ECO:0007669"/>
    <property type="project" value="UniProtKB-SubCell"/>
</dbReference>
<dbReference type="Gene3D" id="1.50.40.10">
    <property type="entry name" value="Mitochondrial carrier domain"/>
    <property type="match status" value="2"/>
</dbReference>
<keyword evidence="7" id="KW-1133">Transmembrane helix</keyword>
<evidence type="ECO:0000256" key="7">
    <source>
        <dbReference type="ARBA" id="ARBA00022989"/>
    </source>
</evidence>
<evidence type="ECO:0000256" key="1">
    <source>
        <dbReference type="ARBA" id="ARBA00004448"/>
    </source>
</evidence>
<evidence type="ECO:0000256" key="6">
    <source>
        <dbReference type="ARBA" id="ARBA00022792"/>
    </source>
</evidence>
<feature type="region of interest" description="Disordered" evidence="12">
    <location>
        <begin position="1"/>
        <end position="47"/>
    </location>
</feature>
<keyword evidence="9 10" id="KW-0472">Membrane</keyword>
<organism evidence="13 14">
    <name type="scientific">Rhodotorula graminis (strain WP1)</name>
    <dbReference type="NCBI Taxonomy" id="578459"/>
    <lineage>
        <taxon>Eukaryota</taxon>
        <taxon>Fungi</taxon>
        <taxon>Dikarya</taxon>
        <taxon>Basidiomycota</taxon>
        <taxon>Pucciniomycotina</taxon>
        <taxon>Microbotryomycetes</taxon>
        <taxon>Sporidiobolales</taxon>
        <taxon>Sporidiobolaceae</taxon>
        <taxon>Rhodotorula</taxon>
    </lineage>
</organism>
<feature type="compositionally biased region" description="Low complexity" evidence="12">
    <location>
        <begin position="82"/>
        <end position="97"/>
    </location>
</feature>
<dbReference type="EMBL" id="KQ474081">
    <property type="protein sequence ID" value="KPV74119.1"/>
    <property type="molecule type" value="Genomic_DNA"/>
</dbReference>
<evidence type="ECO:0000313" key="14">
    <source>
        <dbReference type="Proteomes" id="UP000053890"/>
    </source>
</evidence>
<dbReference type="GeneID" id="28973931"/>
<name>A0A0P9EPC2_RHOGW</name>
<keyword evidence="4 10" id="KW-0812">Transmembrane</keyword>
<dbReference type="PROSITE" id="PS50920">
    <property type="entry name" value="SOLCAR"/>
    <property type="match status" value="3"/>
</dbReference>
<keyword evidence="3 11" id="KW-0813">Transport</keyword>
<evidence type="ECO:0000256" key="4">
    <source>
        <dbReference type="ARBA" id="ARBA00022692"/>
    </source>
</evidence>
<evidence type="ECO:0000256" key="11">
    <source>
        <dbReference type="RuleBase" id="RU000488"/>
    </source>
</evidence>
<keyword evidence="5" id="KW-0677">Repeat</keyword>
<accession>A0A0P9EPC2</accession>
<evidence type="ECO:0000256" key="10">
    <source>
        <dbReference type="PROSITE-ProRule" id="PRU00282"/>
    </source>
</evidence>
<dbReference type="Pfam" id="PF00153">
    <property type="entry name" value="Mito_carr"/>
    <property type="match status" value="4"/>
</dbReference>
<feature type="compositionally biased region" description="Pro residues" evidence="12">
    <location>
        <begin position="98"/>
        <end position="114"/>
    </location>
</feature>
<protein>
    <recommendedName>
        <fullName evidence="15">Mitochondrial carrier protein</fullName>
    </recommendedName>
</protein>
<dbReference type="PANTHER" id="PTHR45760:SF2">
    <property type="entry name" value="FI19922P1-RELATED"/>
    <property type="match status" value="1"/>
</dbReference>
<evidence type="ECO:0000256" key="9">
    <source>
        <dbReference type="ARBA" id="ARBA00023136"/>
    </source>
</evidence>
<dbReference type="OrthoDB" id="1747031at2759"/>
<feature type="region of interest" description="Disordered" evidence="12">
    <location>
        <begin position="73"/>
        <end position="117"/>
    </location>
</feature>
<dbReference type="PANTHER" id="PTHR45760">
    <property type="entry name" value="FI19922P1-RELATED"/>
    <property type="match status" value="1"/>
</dbReference>
<dbReference type="SUPFAM" id="SSF103506">
    <property type="entry name" value="Mitochondrial carrier"/>
    <property type="match status" value="1"/>
</dbReference>
<keyword evidence="8" id="KW-0496">Mitochondrion</keyword>
<proteinExistence type="inferred from homology"/>
<evidence type="ECO:0000313" key="13">
    <source>
        <dbReference type="EMBL" id="KPV74119.1"/>
    </source>
</evidence>
<evidence type="ECO:0000256" key="5">
    <source>
        <dbReference type="ARBA" id="ARBA00022737"/>
    </source>
</evidence>
<keyword evidence="6" id="KW-0999">Mitochondrion inner membrane</keyword>
<comment type="subcellular location">
    <subcellularLocation>
        <location evidence="1">Mitochondrion inner membrane</location>
        <topology evidence="1">Multi-pass membrane protein</topology>
    </subcellularLocation>
</comment>
<dbReference type="Proteomes" id="UP000053890">
    <property type="component" value="Unassembled WGS sequence"/>
</dbReference>
<dbReference type="STRING" id="578459.A0A0P9EPC2"/>
<comment type="similarity">
    <text evidence="2 11">Belongs to the mitochondrial carrier (TC 2.A.29) family.</text>
</comment>
<evidence type="ECO:0000256" key="2">
    <source>
        <dbReference type="ARBA" id="ARBA00006375"/>
    </source>
</evidence>